<dbReference type="RefSeq" id="WP_198568830.1">
    <property type="nucleotide sequence ID" value="NZ_CP066167.1"/>
</dbReference>
<gene>
    <name evidence="1" type="ORF">I6N98_13260</name>
</gene>
<sequence>MIDRIDAHFIDEDKTDTGLARRMIDLKRWDAHTVVGWLEDDFHHFGVTLEHSGELITGVSATAQRYPWATCAFAPEALAPLVGQSLRPRSSDIGALIEMRQQCTHIFDLAGLTMAHAVRGSSHRRYQTITDSRKILGWKDHKSPQFGPTTIRLLLDNQEVMQWYCDSGTILDRESGHQQSLGRGFREWTESLPIDKAEYATVLRRALLVSGGRSMIHDNYPSAAAMDQPELCYSFQASRRDTALRMHDTTKDYADHPEAMLAFVDKRP</sequence>
<dbReference type="AlphaFoldDB" id="A0A7T4UP61"/>
<dbReference type="EMBL" id="CP066167">
    <property type="protein sequence ID" value="QQD17328.1"/>
    <property type="molecule type" value="Genomic_DNA"/>
</dbReference>
<proteinExistence type="predicted"/>
<accession>A0A7T4UP61</accession>
<dbReference type="InterPro" id="IPR021312">
    <property type="entry name" value="DUF2889"/>
</dbReference>
<dbReference type="Proteomes" id="UP000596063">
    <property type="component" value="Chromosome"/>
</dbReference>
<dbReference type="Pfam" id="PF11136">
    <property type="entry name" value="DUF2889"/>
    <property type="match status" value="1"/>
</dbReference>
<dbReference type="KEGG" id="snan:I6N98_13260"/>
<evidence type="ECO:0000313" key="1">
    <source>
        <dbReference type="EMBL" id="QQD17328.1"/>
    </source>
</evidence>
<evidence type="ECO:0000313" key="2">
    <source>
        <dbReference type="Proteomes" id="UP000596063"/>
    </source>
</evidence>
<organism evidence="1 2">
    <name type="scientific">Spongiibacter nanhainus</name>
    <dbReference type="NCBI Taxonomy" id="2794344"/>
    <lineage>
        <taxon>Bacteria</taxon>
        <taxon>Pseudomonadati</taxon>
        <taxon>Pseudomonadota</taxon>
        <taxon>Gammaproteobacteria</taxon>
        <taxon>Cellvibrionales</taxon>
        <taxon>Spongiibacteraceae</taxon>
        <taxon>Spongiibacter</taxon>
    </lineage>
</organism>
<keyword evidence="2" id="KW-1185">Reference proteome</keyword>
<protein>
    <submittedName>
        <fullName evidence="1">DUF2889 domain-containing protein</fullName>
    </submittedName>
</protein>
<reference evidence="1 2" key="1">
    <citation type="submission" date="2020-12" db="EMBL/GenBank/DDBJ databases">
        <authorList>
            <person name="Shan Y."/>
        </authorList>
    </citation>
    <scope>NUCLEOTIDE SEQUENCE [LARGE SCALE GENOMIC DNA]</scope>
    <source>
        <strain evidence="2">csc3.9</strain>
    </source>
</reference>
<name>A0A7T4UP61_9GAMM</name>